<dbReference type="Proteomes" id="UP000322530">
    <property type="component" value="Unassembled WGS sequence"/>
</dbReference>
<protein>
    <submittedName>
        <fullName evidence="1">Uncharacterized protein</fullName>
    </submittedName>
</protein>
<dbReference type="EMBL" id="BIXY01000014">
    <property type="protein sequence ID" value="GCF07761.1"/>
    <property type="molecule type" value="Genomic_DNA"/>
</dbReference>
<keyword evidence="2" id="KW-1185">Reference proteome</keyword>
<dbReference type="AlphaFoldDB" id="A0A5A5T8F5"/>
<evidence type="ECO:0000313" key="2">
    <source>
        <dbReference type="Proteomes" id="UP000322530"/>
    </source>
</evidence>
<name>A0A5A5T8F5_9CHLR</name>
<evidence type="ECO:0000313" key="1">
    <source>
        <dbReference type="EMBL" id="GCF07761.1"/>
    </source>
</evidence>
<accession>A0A5A5T8F5</accession>
<dbReference type="RefSeq" id="WP_172631918.1">
    <property type="nucleotide sequence ID" value="NZ_BIXY01000014.1"/>
</dbReference>
<reference evidence="1 2" key="1">
    <citation type="submission" date="2019-01" db="EMBL/GenBank/DDBJ databases">
        <title>Draft genome sequence of Dictyobacter sp. Uno17.</title>
        <authorList>
            <person name="Wang C.M."/>
            <person name="Zheng Y."/>
            <person name="Sakai Y."/>
            <person name="Abe K."/>
            <person name="Yokota A."/>
            <person name="Yabe S."/>
        </authorList>
    </citation>
    <scope>NUCLEOTIDE SEQUENCE [LARGE SCALE GENOMIC DNA]</scope>
    <source>
        <strain evidence="1 2">Uno17</strain>
    </source>
</reference>
<comment type="caution">
    <text evidence="1">The sequence shown here is derived from an EMBL/GenBank/DDBJ whole genome shotgun (WGS) entry which is preliminary data.</text>
</comment>
<sequence>MVSAVDIGTGEVAYFENQEKNPLSIEHVIASGGLAPGFPMITIKDPQTGEERQRFS</sequence>
<gene>
    <name evidence="1" type="ORF">KDI_13250</name>
</gene>
<organism evidence="1 2">
    <name type="scientific">Dictyobacter arantiisoli</name>
    <dbReference type="NCBI Taxonomy" id="2014874"/>
    <lineage>
        <taxon>Bacteria</taxon>
        <taxon>Bacillati</taxon>
        <taxon>Chloroflexota</taxon>
        <taxon>Ktedonobacteria</taxon>
        <taxon>Ktedonobacterales</taxon>
        <taxon>Dictyobacteraceae</taxon>
        <taxon>Dictyobacter</taxon>
    </lineage>
</organism>
<proteinExistence type="predicted"/>